<organism evidence="2 3">
    <name type="scientific">Rubidibacter lacunae KORDI 51-2</name>
    <dbReference type="NCBI Taxonomy" id="582515"/>
    <lineage>
        <taxon>Bacteria</taxon>
        <taxon>Bacillati</taxon>
        <taxon>Cyanobacteriota</taxon>
        <taxon>Cyanophyceae</taxon>
        <taxon>Oscillatoriophycideae</taxon>
        <taxon>Chroococcales</taxon>
        <taxon>Aphanothecaceae</taxon>
        <taxon>Rubidibacter</taxon>
    </lineage>
</organism>
<dbReference type="STRING" id="582515.KR51_00006510"/>
<reference evidence="2 3" key="1">
    <citation type="submission" date="2013-05" db="EMBL/GenBank/DDBJ databases">
        <title>Draft genome sequence of Rubidibacter lacunae KORDI 51-2.</title>
        <authorList>
            <person name="Choi D.H."/>
            <person name="Noh J.H."/>
            <person name="Kwon K.-K."/>
            <person name="Lee J.-H."/>
            <person name="Ryu J.-Y."/>
        </authorList>
    </citation>
    <scope>NUCLEOTIDE SEQUENCE [LARGE SCALE GENOMIC DNA]</scope>
    <source>
        <strain evidence="2 3">KORDI 51-2</strain>
    </source>
</reference>
<proteinExistence type="predicted"/>
<dbReference type="Proteomes" id="UP000016960">
    <property type="component" value="Unassembled WGS sequence"/>
</dbReference>
<feature type="transmembrane region" description="Helical" evidence="1">
    <location>
        <begin position="14"/>
        <end position="32"/>
    </location>
</feature>
<comment type="caution">
    <text evidence="2">The sequence shown here is derived from an EMBL/GenBank/DDBJ whole genome shotgun (WGS) entry which is preliminary data.</text>
</comment>
<dbReference type="EMBL" id="ASSJ01000014">
    <property type="protein sequence ID" value="ERN42624.1"/>
    <property type="molecule type" value="Genomic_DNA"/>
</dbReference>
<keyword evidence="1" id="KW-0472">Membrane</keyword>
<keyword evidence="1" id="KW-1133">Transmembrane helix</keyword>
<gene>
    <name evidence="2" type="ORF">KR51_00006510</name>
</gene>
<evidence type="ECO:0000256" key="1">
    <source>
        <dbReference type="SAM" id="Phobius"/>
    </source>
</evidence>
<protein>
    <recommendedName>
        <fullName evidence="4">Transmembrane protein</fullName>
    </recommendedName>
</protein>
<accession>U5DPV3</accession>
<keyword evidence="3" id="KW-1185">Reference proteome</keyword>
<sequence>MIDSNPPKQALKSLTIQGVIVSFLSILLFLISTGPVRSLIERNYVLDCSLESSNEKDTCKKRNEKRMGNVEDVFSLLEAIAITLGIGGGGISFAGRARIGDIWTPKFLPGPDREDVEDANNNTFANLETSDSVIQDWDGNFEED</sequence>
<evidence type="ECO:0008006" key="4">
    <source>
        <dbReference type="Google" id="ProtNLM"/>
    </source>
</evidence>
<evidence type="ECO:0000313" key="2">
    <source>
        <dbReference type="EMBL" id="ERN42624.1"/>
    </source>
</evidence>
<dbReference type="AlphaFoldDB" id="U5DPV3"/>
<keyword evidence="1" id="KW-0812">Transmembrane</keyword>
<evidence type="ECO:0000313" key="3">
    <source>
        <dbReference type="Proteomes" id="UP000016960"/>
    </source>
</evidence>
<name>U5DPV3_9CHRO</name>
<dbReference type="InParanoid" id="U5DPV3"/>